<dbReference type="EMBL" id="JAPKNK010000008">
    <property type="protein sequence ID" value="MCX5571001.1"/>
    <property type="molecule type" value="Genomic_DNA"/>
</dbReference>
<dbReference type="RefSeq" id="WP_266339972.1">
    <property type="nucleotide sequence ID" value="NZ_JAPKNK010000008.1"/>
</dbReference>
<dbReference type="Proteomes" id="UP001144805">
    <property type="component" value="Unassembled WGS sequence"/>
</dbReference>
<dbReference type="PANTHER" id="PTHR21366">
    <property type="entry name" value="GLYOXALASE FAMILY PROTEIN"/>
    <property type="match status" value="1"/>
</dbReference>
<dbReference type="InterPro" id="IPR050383">
    <property type="entry name" value="GlyoxalaseI/FosfomycinResist"/>
</dbReference>
<evidence type="ECO:0000313" key="3">
    <source>
        <dbReference type="Proteomes" id="UP001144805"/>
    </source>
</evidence>
<keyword evidence="3" id="KW-1185">Reference proteome</keyword>
<name>A0A9X3E3B4_9HYPH</name>
<dbReference type="SUPFAM" id="SSF54593">
    <property type="entry name" value="Glyoxalase/Bleomycin resistance protein/Dihydroxybiphenyl dioxygenase"/>
    <property type="match status" value="1"/>
</dbReference>
<dbReference type="Pfam" id="PF00903">
    <property type="entry name" value="Glyoxalase"/>
    <property type="match status" value="1"/>
</dbReference>
<sequence length="152" mass="16126">MGTAPPITGVLETAIYVDDIGRAAGFYRDILGLRPLLEDARLVAFDAGPSSVLLIFLRGATLKDVVLPGGTIPAHDGSGPYHFALRIPAEAISAWRDHLVARGVRITAEMAWPQGGESLYFNDPDGHVVELATPGIWSNDSDLPVAALQNGI</sequence>
<comment type="caution">
    <text evidence="2">The sequence shown here is derived from an EMBL/GenBank/DDBJ whole genome shotgun (WGS) entry which is preliminary data.</text>
</comment>
<reference evidence="2" key="1">
    <citation type="submission" date="2022-11" db="EMBL/GenBank/DDBJ databases">
        <title>Biodiversity and phylogenetic relationships of bacteria.</title>
        <authorList>
            <person name="Machado R.A.R."/>
            <person name="Bhat A."/>
            <person name="Loulou A."/>
            <person name="Kallel S."/>
        </authorList>
    </citation>
    <scope>NUCLEOTIDE SEQUENCE</scope>
    <source>
        <strain evidence="2">K-TC2</strain>
    </source>
</reference>
<feature type="domain" description="VOC" evidence="1">
    <location>
        <begin position="9"/>
        <end position="134"/>
    </location>
</feature>
<dbReference type="AlphaFoldDB" id="A0A9X3E3B4"/>
<proteinExistence type="predicted"/>
<dbReference type="InterPro" id="IPR029068">
    <property type="entry name" value="Glyas_Bleomycin-R_OHBP_Dase"/>
</dbReference>
<dbReference type="PROSITE" id="PS51819">
    <property type="entry name" value="VOC"/>
    <property type="match status" value="1"/>
</dbReference>
<organism evidence="2 3">
    <name type="scientific">Kaistia nematophila</name>
    <dbReference type="NCBI Taxonomy" id="2994654"/>
    <lineage>
        <taxon>Bacteria</taxon>
        <taxon>Pseudomonadati</taxon>
        <taxon>Pseudomonadota</taxon>
        <taxon>Alphaproteobacteria</taxon>
        <taxon>Hyphomicrobiales</taxon>
        <taxon>Kaistiaceae</taxon>
        <taxon>Kaistia</taxon>
    </lineage>
</organism>
<evidence type="ECO:0000259" key="1">
    <source>
        <dbReference type="PROSITE" id="PS51819"/>
    </source>
</evidence>
<dbReference type="PANTHER" id="PTHR21366:SF22">
    <property type="entry name" value="VOC DOMAIN-CONTAINING PROTEIN"/>
    <property type="match status" value="1"/>
</dbReference>
<accession>A0A9X3E3B4</accession>
<dbReference type="InterPro" id="IPR004360">
    <property type="entry name" value="Glyas_Fos-R_dOase_dom"/>
</dbReference>
<dbReference type="InterPro" id="IPR037523">
    <property type="entry name" value="VOC_core"/>
</dbReference>
<protein>
    <submittedName>
        <fullName evidence="2">VOC family protein</fullName>
    </submittedName>
</protein>
<dbReference type="Gene3D" id="3.10.180.10">
    <property type="entry name" value="2,3-Dihydroxybiphenyl 1,2-Dioxygenase, domain 1"/>
    <property type="match status" value="1"/>
</dbReference>
<gene>
    <name evidence="2" type="ORF">OSH07_17480</name>
</gene>
<evidence type="ECO:0000313" key="2">
    <source>
        <dbReference type="EMBL" id="MCX5571001.1"/>
    </source>
</evidence>